<reference evidence="1" key="1">
    <citation type="journal article" date="2014" name="Int. J. Syst. Evol. Microbiol.">
        <title>Complete genome sequence of Corynebacterium casei LMG S-19264T (=DSM 44701T), isolated from a smear-ripened cheese.</title>
        <authorList>
            <consortium name="US DOE Joint Genome Institute (JGI-PGF)"/>
            <person name="Walter F."/>
            <person name="Albersmeier A."/>
            <person name="Kalinowski J."/>
            <person name="Ruckert C."/>
        </authorList>
    </citation>
    <scope>NUCLEOTIDE SEQUENCE</scope>
    <source>
        <strain evidence="1">JCM 3086</strain>
    </source>
</reference>
<gene>
    <name evidence="1" type="ORF">GCM10010121_025890</name>
</gene>
<evidence type="ECO:0000313" key="1">
    <source>
        <dbReference type="EMBL" id="GGJ14138.1"/>
    </source>
</evidence>
<accession>A0A917KLB1</accession>
<proteinExistence type="predicted"/>
<keyword evidence="2" id="KW-1185">Reference proteome</keyword>
<dbReference type="AlphaFoldDB" id="A0A917KLB1"/>
<dbReference type="RefSeq" id="WP_189311283.1">
    <property type="nucleotide sequence ID" value="NZ_BMQA01000007.1"/>
</dbReference>
<organism evidence="1 2">
    <name type="scientific">Streptomyces brasiliensis</name>
    <dbReference type="NCBI Taxonomy" id="1954"/>
    <lineage>
        <taxon>Bacteria</taxon>
        <taxon>Bacillati</taxon>
        <taxon>Actinomycetota</taxon>
        <taxon>Actinomycetes</taxon>
        <taxon>Kitasatosporales</taxon>
        <taxon>Streptomycetaceae</taxon>
        <taxon>Streptomyces</taxon>
    </lineage>
</organism>
<reference evidence="1" key="2">
    <citation type="submission" date="2020-09" db="EMBL/GenBank/DDBJ databases">
        <authorList>
            <person name="Sun Q."/>
            <person name="Ohkuma M."/>
        </authorList>
    </citation>
    <scope>NUCLEOTIDE SEQUENCE</scope>
    <source>
        <strain evidence="1">JCM 3086</strain>
    </source>
</reference>
<dbReference type="Proteomes" id="UP000657574">
    <property type="component" value="Unassembled WGS sequence"/>
</dbReference>
<evidence type="ECO:0000313" key="2">
    <source>
        <dbReference type="Proteomes" id="UP000657574"/>
    </source>
</evidence>
<dbReference type="EMBL" id="BMQA01000007">
    <property type="protein sequence ID" value="GGJ14138.1"/>
    <property type="molecule type" value="Genomic_DNA"/>
</dbReference>
<sequence length="94" mass="10116">MSDLIDAGRDPYNGKRVLVQRGGVLEFAANTAVLESATALLGVVDAVLAAEDQLRADELAVWLRPTVDLLRDVTAVAARYVDDDPRVSFPRPPA</sequence>
<name>A0A917KLB1_9ACTN</name>
<comment type="caution">
    <text evidence="1">The sequence shown here is derived from an EMBL/GenBank/DDBJ whole genome shotgun (WGS) entry which is preliminary data.</text>
</comment>
<protein>
    <submittedName>
        <fullName evidence="1">Uncharacterized protein</fullName>
    </submittedName>
</protein>